<proteinExistence type="predicted"/>
<gene>
    <name evidence="1" type="ORF">PHLCEN_2v11473</name>
</gene>
<sequence>MDWSEVLTDGGNISVRTYMMISLTAQGYISYPYKVPAGVILQCFCCGPVRIQLNTDIREEPTSDE</sequence>
<dbReference type="AlphaFoldDB" id="A0A2R6NJW4"/>
<evidence type="ECO:0000313" key="1">
    <source>
        <dbReference type="EMBL" id="PSR72665.1"/>
    </source>
</evidence>
<dbReference type="Proteomes" id="UP000186601">
    <property type="component" value="Unassembled WGS sequence"/>
</dbReference>
<evidence type="ECO:0000313" key="2">
    <source>
        <dbReference type="Proteomes" id="UP000186601"/>
    </source>
</evidence>
<reference evidence="1 2" key="1">
    <citation type="submission" date="2018-02" db="EMBL/GenBank/DDBJ databases">
        <title>Genome sequence of the basidiomycete white-rot fungus Phlebia centrifuga.</title>
        <authorList>
            <person name="Granchi Z."/>
            <person name="Peng M."/>
            <person name="de Vries R.P."/>
            <person name="Hilden K."/>
            <person name="Makela M.R."/>
            <person name="Grigoriev I."/>
            <person name="Riley R."/>
        </authorList>
    </citation>
    <scope>NUCLEOTIDE SEQUENCE [LARGE SCALE GENOMIC DNA]</scope>
    <source>
        <strain evidence="1 2">FBCC195</strain>
    </source>
</reference>
<organism evidence="1 2">
    <name type="scientific">Hermanssonia centrifuga</name>
    <dbReference type="NCBI Taxonomy" id="98765"/>
    <lineage>
        <taxon>Eukaryota</taxon>
        <taxon>Fungi</taxon>
        <taxon>Dikarya</taxon>
        <taxon>Basidiomycota</taxon>
        <taxon>Agaricomycotina</taxon>
        <taxon>Agaricomycetes</taxon>
        <taxon>Polyporales</taxon>
        <taxon>Meruliaceae</taxon>
        <taxon>Hermanssonia</taxon>
    </lineage>
</organism>
<keyword evidence="2" id="KW-1185">Reference proteome</keyword>
<comment type="caution">
    <text evidence="1">The sequence shown here is derived from an EMBL/GenBank/DDBJ whole genome shotgun (WGS) entry which is preliminary data.</text>
</comment>
<name>A0A2R6NJW4_9APHY</name>
<accession>A0A2R6NJW4</accession>
<dbReference type="EMBL" id="MLYV02001143">
    <property type="protein sequence ID" value="PSR72665.1"/>
    <property type="molecule type" value="Genomic_DNA"/>
</dbReference>
<protein>
    <submittedName>
        <fullName evidence="1">Uncharacterized protein</fullName>
    </submittedName>
</protein>